<keyword evidence="3" id="KW-1185">Reference proteome</keyword>
<dbReference type="Proteomes" id="UP000002376">
    <property type="component" value="Chromosome"/>
</dbReference>
<dbReference type="HOGENOM" id="CLU_1590963_0_0_2"/>
<evidence type="ECO:0000313" key="3">
    <source>
        <dbReference type="Proteomes" id="UP000002376"/>
    </source>
</evidence>
<dbReference type="EMBL" id="CP001939">
    <property type="protein sequence ID" value="ADG90501.1"/>
    <property type="molecule type" value="Genomic_DNA"/>
</dbReference>
<keyword evidence="1" id="KW-0472">Membrane</keyword>
<dbReference type="STRING" id="633148.Tagg_0221"/>
<protein>
    <submittedName>
        <fullName evidence="2">Uncharacterized protein</fullName>
    </submittedName>
</protein>
<proteinExistence type="predicted"/>
<keyword evidence="1" id="KW-0812">Transmembrane</keyword>
<name>D5U051_THEAM</name>
<keyword evidence="1" id="KW-1133">Transmembrane helix</keyword>
<reference evidence="2 3" key="1">
    <citation type="journal article" date="2010" name="Stand. Genomic Sci.">
        <title>Complete genome sequence of Thermosphaera aggregans type strain (M11TL).</title>
        <authorList>
            <person name="Spring S."/>
            <person name="Rachel R."/>
            <person name="Lapidus A."/>
            <person name="Davenport K."/>
            <person name="Tice H."/>
            <person name="Copeland A."/>
            <person name="Cheng J.F."/>
            <person name="Lucas S."/>
            <person name="Chen F."/>
            <person name="Nolan M."/>
            <person name="Bruce D."/>
            <person name="Goodwin L."/>
            <person name="Pitluck S."/>
            <person name="Ivanova N."/>
            <person name="Mavromatis K."/>
            <person name="Ovchinnikova G."/>
            <person name="Pati A."/>
            <person name="Chen A."/>
            <person name="Palaniappan K."/>
            <person name="Land M."/>
            <person name="Hauser L."/>
            <person name="Chang Y.J."/>
            <person name="Jeffries C.C."/>
            <person name="Brettin T."/>
            <person name="Detter J.C."/>
            <person name="Tapia R."/>
            <person name="Han C."/>
            <person name="Heimerl T."/>
            <person name="Weikl F."/>
            <person name="Brambilla E."/>
            <person name="Goker M."/>
            <person name="Bristow J."/>
            <person name="Eisen J.A."/>
            <person name="Markowitz V."/>
            <person name="Hugenholtz P."/>
            <person name="Kyrpides N.C."/>
            <person name="Klenk H.P."/>
        </authorList>
    </citation>
    <scope>NUCLEOTIDE SEQUENCE [LARGE SCALE GENOMIC DNA]</scope>
    <source>
        <strain evidence="3">DSM 11486 / M11TL</strain>
    </source>
</reference>
<feature type="transmembrane region" description="Helical" evidence="1">
    <location>
        <begin position="135"/>
        <end position="159"/>
    </location>
</feature>
<reference key="3">
    <citation type="submission" date="2010-02" db="EMBL/GenBank/DDBJ databases">
        <title>Complete genome sequence of Thermosphaera aggregans type strain (M11TL).</title>
        <authorList>
            <consortium name="US DOE Joint Genome Institute (JGI-PGF)"/>
            <person name="Spring S."/>
            <person name="Lapidus A."/>
            <person name="Munk C."/>
            <person name="Schroeder M."/>
            <person name="Glavina Del Rio T."/>
            <person name="Tice H."/>
            <person name="Copeland A."/>
            <person name="Cheng J.-F."/>
            <person name="Lucas S."/>
            <person name="Chen F."/>
            <person name="Nolan M."/>
            <person name="Bruce D."/>
            <person name="Goodwin L."/>
            <person name="Pitluck S."/>
            <person name="Ivanova N."/>
            <person name="Mavromatis K."/>
            <person name="Ovchinnikova G."/>
            <person name="Pati A."/>
            <person name="Chen A."/>
            <person name="Palaniappan K."/>
            <person name="Land M."/>
            <person name="Hauser L."/>
            <person name="Chang Y.-J."/>
            <person name="Jeffries C.C."/>
            <person name="Brettin T."/>
            <person name="Detter J.C."/>
            <person name="Tapia R."/>
            <person name="Han C."/>
            <person name="Chain P."/>
            <person name="Heimerl T."/>
            <person name="Weik F."/>
            <person name="Goker M."/>
            <person name="Rachel R."/>
            <person name="Bristow J."/>
            <person name="Eisen J.A."/>
            <person name="Markowitz V."/>
            <person name="Hugenholtz P."/>
            <person name="Kyrpides N.C."/>
            <person name="Klenk H.-P."/>
        </authorList>
    </citation>
    <scope>NUCLEOTIDE SEQUENCE</scope>
    <source>
        <strain>DSM 11486</strain>
    </source>
</reference>
<evidence type="ECO:0000313" key="2">
    <source>
        <dbReference type="EMBL" id="ADG90501.1"/>
    </source>
</evidence>
<organism evidence="2 3">
    <name type="scientific">Thermosphaera aggregans (strain DSM 11486 / M11TL)</name>
    <dbReference type="NCBI Taxonomy" id="633148"/>
    <lineage>
        <taxon>Archaea</taxon>
        <taxon>Thermoproteota</taxon>
        <taxon>Thermoprotei</taxon>
        <taxon>Desulfurococcales</taxon>
        <taxon>Desulfurococcaceae</taxon>
        <taxon>Thermosphaera</taxon>
    </lineage>
</organism>
<accession>D5U051</accession>
<dbReference type="AlphaFoldDB" id="D5U051"/>
<reference evidence="3" key="2">
    <citation type="journal article" date="2010" name="Stand. Genomic Sci.">
        <title>Complete genome sequence of Thermosphaera aggregans type strain (M11TLT).</title>
        <authorList>
            <person name="Spring S."/>
            <person name="Rachel R."/>
            <person name="Lapidus A."/>
            <person name="Davenport K."/>
            <person name="Tice H."/>
            <person name="Copeland A."/>
            <person name="Cheng J.-F."/>
            <person name="Lucas S."/>
            <person name="Chen F."/>
            <person name="Nolan M."/>
            <person name="Bruce D."/>
            <person name="Goodwin L."/>
            <person name="Pitluck S."/>
            <person name="Ivanova N."/>
            <person name="Mavromatis K."/>
            <person name="Ovchinnikova G."/>
            <person name="Pati A."/>
            <person name="Chen A."/>
            <person name="Palaniappan K."/>
            <person name="Land M."/>
            <person name="Hauser L."/>
            <person name="Chang Y.-J."/>
            <person name="Jeffries C.C."/>
            <person name="Brettin T."/>
            <person name="Detter J.C."/>
            <person name="Tapia R."/>
            <person name="Han C."/>
            <person name="Heimerl T."/>
            <person name="Weikl F."/>
            <person name="Brambilla E."/>
            <person name="Goker M."/>
            <person name="Bristow J."/>
            <person name="Eisen J.A."/>
            <person name="Markowitz V."/>
            <person name="Hugenholtz P."/>
            <person name="Kyrpides N.C."/>
            <person name="Klenk H.-P."/>
        </authorList>
    </citation>
    <scope>NUCLEOTIDE SEQUENCE [LARGE SCALE GENOMIC DNA]</scope>
    <source>
        <strain evidence="3">DSM 11486 / M11TL</strain>
    </source>
</reference>
<evidence type="ECO:0000256" key="1">
    <source>
        <dbReference type="SAM" id="Phobius"/>
    </source>
</evidence>
<sequence length="167" mass="18596">MLLTSRTLLLLAVGLLLSSIILSFIGSYEALNIVEGSKNIEINGTSFYTLSMLTQEPRVFNARRIDFAFLNEGVNPVNITFKANETVMHSIILPGGETYSYQFSNLSVFENVIVFDSVGTRVRVYYKLEITAFPYATLSILALILLVVGTILLIQYVAVKVSLKMEK</sequence>
<dbReference type="KEGG" id="tag:Tagg_0221"/>
<gene>
    <name evidence="2" type="ordered locus">Tagg_0221</name>
</gene>